<reference evidence="1 2" key="1">
    <citation type="journal article" date="2017" name="BMC Genomics">
        <title>Whole-genome assembly of Babesia ovata and comparative genomics between closely related pathogens.</title>
        <authorList>
            <person name="Yamagishi J."/>
            <person name="Asada M."/>
            <person name="Hakimi H."/>
            <person name="Tanaka T.Q."/>
            <person name="Sugimoto C."/>
            <person name="Kawazu S."/>
        </authorList>
    </citation>
    <scope>NUCLEOTIDE SEQUENCE [LARGE SCALE GENOMIC DNA]</scope>
    <source>
        <strain evidence="1 2">Miyake</strain>
    </source>
</reference>
<dbReference type="GeneID" id="39874150"/>
<sequence length="116" mass="11961">MAQPTESPSAVSAMPSMATEDWFTTLRLELEVSSSSLNPTLPGLPSFFVSCPAASEAFCSADNAASIAGCFGDFGGISTSMASSASCLPSFGLGSFSAEAQHLRNCWIRITSPEPA</sequence>
<evidence type="ECO:0000313" key="1">
    <source>
        <dbReference type="EMBL" id="GBE60380.1"/>
    </source>
</evidence>
<dbReference type="Proteomes" id="UP000236319">
    <property type="component" value="Unassembled WGS sequence"/>
</dbReference>
<gene>
    <name evidence="1" type="ORF">BOVATA_018730</name>
</gene>
<dbReference type="EMBL" id="BDSA01000002">
    <property type="protein sequence ID" value="GBE60380.1"/>
    <property type="molecule type" value="Genomic_DNA"/>
</dbReference>
<keyword evidence="2" id="KW-1185">Reference proteome</keyword>
<proteinExistence type="predicted"/>
<name>A0A2H6KBK9_9APIC</name>
<dbReference type="AlphaFoldDB" id="A0A2H6KBK9"/>
<dbReference type="RefSeq" id="XP_028866623.1">
    <property type="nucleotide sequence ID" value="XM_029010790.1"/>
</dbReference>
<comment type="caution">
    <text evidence="1">The sequence shown here is derived from an EMBL/GenBank/DDBJ whole genome shotgun (WGS) entry which is preliminary data.</text>
</comment>
<dbReference type="VEuPathDB" id="PiroplasmaDB:BOVATA_018730"/>
<accession>A0A2H6KBK9</accession>
<protein>
    <submittedName>
        <fullName evidence="1">Acetoacetyl reductase, putative</fullName>
    </submittedName>
</protein>
<organism evidence="1 2">
    <name type="scientific">Babesia ovata</name>
    <dbReference type="NCBI Taxonomy" id="189622"/>
    <lineage>
        <taxon>Eukaryota</taxon>
        <taxon>Sar</taxon>
        <taxon>Alveolata</taxon>
        <taxon>Apicomplexa</taxon>
        <taxon>Aconoidasida</taxon>
        <taxon>Piroplasmida</taxon>
        <taxon>Babesiidae</taxon>
        <taxon>Babesia</taxon>
    </lineage>
</organism>
<evidence type="ECO:0000313" key="2">
    <source>
        <dbReference type="Proteomes" id="UP000236319"/>
    </source>
</evidence>